<dbReference type="RefSeq" id="WP_184666597.1">
    <property type="nucleotide sequence ID" value="NZ_BAABAI010000034.1"/>
</dbReference>
<dbReference type="AlphaFoldDB" id="A0A7W7SZJ0"/>
<organism evidence="2 3">
    <name type="scientific">Saccharothrix violaceirubra</name>
    <dbReference type="NCBI Taxonomy" id="413306"/>
    <lineage>
        <taxon>Bacteria</taxon>
        <taxon>Bacillati</taxon>
        <taxon>Actinomycetota</taxon>
        <taxon>Actinomycetes</taxon>
        <taxon>Pseudonocardiales</taxon>
        <taxon>Pseudonocardiaceae</taxon>
        <taxon>Saccharothrix</taxon>
    </lineage>
</organism>
<feature type="transmembrane region" description="Helical" evidence="1">
    <location>
        <begin position="12"/>
        <end position="29"/>
    </location>
</feature>
<sequence length="140" mass="14618">MIVIPSGRHPHEILLMAVFVLAGVAGLIAPRRFSGQTLQALPHSTLLLFYGVLAAGGLLALVGVFLPGLRGPTVEMYGLTLLAVVLIGYGAAVWWAFGARGFFFALITIGIGAANVWRAAQINASIAAARRTLRALGDAP</sequence>
<feature type="transmembrane region" description="Helical" evidence="1">
    <location>
        <begin position="102"/>
        <end position="120"/>
    </location>
</feature>
<evidence type="ECO:0000256" key="1">
    <source>
        <dbReference type="SAM" id="Phobius"/>
    </source>
</evidence>
<evidence type="ECO:0000313" key="3">
    <source>
        <dbReference type="Proteomes" id="UP000542674"/>
    </source>
</evidence>
<evidence type="ECO:0000313" key="2">
    <source>
        <dbReference type="EMBL" id="MBB4963853.1"/>
    </source>
</evidence>
<comment type="caution">
    <text evidence="2">The sequence shown here is derived from an EMBL/GenBank/DDBJ whole genome shotgun (WGS) entry which is preliminary data.</text>
</comment>
<dbReference type="Proteomes" id="UP000542674">
    <property type="component" value="Unassembled WGS sequence"/>
</dbReference>
<gene>
    <name evidence="2" type="ORF">F4559_001212</name>
</gene>
<feature type="transmembrane region" description="Helical" evidence="1">
    <location>
        <begin position="76"/>
        <end position="96"/>
    </location>
</feature>
<keyword evidence="1" id="KW-1133">Transmembrane helix</keyword>
<name>A0A7W7SZJ0_9PSEU</name>
<protein>
    <submittedName>
        <fullName evidence="2">Uncharacterized protein</fullName>
    </submittedName>
</protein>
<reference evidence="2 3" key="1">
    <citation type="submission" date="2020-08" db="EMBL/GenBank/DDBJ databases">
        <title>Sequencing the genomes of 1000 actinobacteria strains.</title>
        <authorList>
            <person name="Klenk H.-P."/>
        </authorList>
    </citation>
    <scope>NUCLEOTIDE SEQUENCE [LARGE SCALE GENOMIC DNA]</scope>
    <source>
        <strain evidence="2 3">DSM 45084</strain>
    </source>
</reference>
<proteinExistence type="predicted"/>
<dbReference type="EMBL" id="JACHJS010000001">
    <property type="protein sequence ID" value="MBB4963853.1"/>
    <property type="molecule type" value="Genomic_DNA"/>
</dbReference>
<keyword evidence="1" id="KW-0472">Membrane</keyword>
<accession>A0A7W7SZJ0</accession>
<keyword evidence="3" id="KW-1185">Reference proteome</keyword>
<keyword evidence="1" id="KW-0812">Transmembrane</keyword>
<feature type="transmembrane region" description="Helical" evidence="1">
    <location>
        <begin position="49"/>
        <end position="69"/>
    </location>
</feature>